<dbReference type="AlphaFoldDB" id="A0A6G0XLY9"/>
<dbReference type="OrthoDB" id="6594008at2759"/>
<proteinExistence type="predicted"/>
<sequence>MSSSDSSSDEEIILYHYYKHHLKKRRRKCWINPYIEKNVNCKLFVAAKELQESDSRFLAFYRMRKKTYLQLKEIICPAVHYTDTNMRECVCPEERLLITLR</sequence>
<reference evidence="1 2" key="1">
    <citation type="submission" date="2019-08" db="EMBL/GenBank/DDBJ databases">
        <title>Whole genome of Aphis craccivora.</title>
        <authorList>
            <person name="Voronova N.V."/>
            <person name="Shulinski R.S."/>
            <person name="Bandarenka Y.V."/>
            <person name="Zhorov D.G."/>
            <person name="Warner D."/>
        </authorList>
    </citation>
    <scope>NUCLEOTIDE SEQUENCE [LARGE SCALE GENOMIC DNA]</scope>
    <source>
        <strain evidence="1">180601</strain>
        <tissue evidence="1">Whole Body</tissue>
    </source>
</reference>
<keyword evidence="2" id="KW-1185">Reference proteome</keyword>
<protein>
    <recommendedName>
        <fullName evidence="3">Protein ANTAGONIST OF LIKE HETEROCHROMATIN PROTEIN 1-like</fullName>
    </recommendedName>
</protein>
<evidence type="ECO:0000313" key="1">
    <source>
        <dbReference type="EMBL" id="KAF0741424.1"/>
    </source>
</evidence>
<dbReference type="Proteomes" id="UP000478052">
    <property type="component" value="Unassembled WGS sequence"/>
</dbReference>
<gene>
    <name evidence="1" type="ORF">FWK35_00024739</name>
</gene>
<dbReference type="EMBL" id="VUJU01007715">
    <property type="protein sequence ID" value="KAF0741424.1"/>
    <property type="molecule type" value="Genomic_DNA"/>
</dbReference>
<evidence type="ECO:0008006" key="3">
    <source>
        <dbReference type="Google" id="ProtNLM"/>
    </source>
</evidence>
<evidence type="ECO:0000313" key="2">
    <source>
        <dbReference type="Proteomes" id="UP000478052"/>
    </source>
</evidence>
<accession>A0A6G0XLY9</accession>
<comment type="caution">
    <text evidence="1">The sequence shown here is derived from an EMBL/GenBank/DDBJ whole genome shotgun (WGS) entry which is preliminary data.</text>
</comment>
<name>A0A6G0XLY9_APHCR</name>
<organism evidence="1 2">
    <name type="scientific">Aphis craccivora</name>
    <name type="common">Cowpea aphid</name>
    <dbReference type="NCBI Taxonomy" id="307492"/>
    <lineage>
        <taxon>Eukaryota</taxon>
        <taxon>Metazoa</taxon>
        <taxon>Ecdysozoa</taxon>
        <taxon>Arthropoda</taxon>
        <taxon>Hexapoda</taxon>
        <taxon>Insecta</taxon>
        <taxon>Pterygota</taxon>
        <taxon>Neoptera</taxon>
        <taxon>Paraneoptera</taxon>
        <taxon>Hemiptera</taxon>
        <taxon>Sternorrhyncha</taxon>
        <taxon>Aphidomorpha</taxon>
        <taxon>Aphidoidea</taxon>
        <taxon>Aphididae</taxon>
        <taxon>Aphidini</taxon>
        <taxon>Aphis</taxon>
        <taxon>Aphis</taxon>
    </lineage>
</organism>